<dbReference type="AlphaFoldDB" id="A0A6A5UGX3"/>
<accession>A0A6A5UGX3</accession>
<keyword evidence="2" id="KW-1185">Reference proteome</keyword>
<reference evidence="1" key="1">
    <citation type="journal article" date="2020" name="Stud. Mycol.">
        <title>101 Dothideomycetes genomes: a test case for predicting lifestyles and emergence of pathogens.</title>
        <authorList>
            <person name="Haridas S."/>
            <person name="Albert R."/>
            <person name="Binder M."/>
            <person name="Bloem J."/>
            <person name="Labutti K."/>
            <person name="Salamov A."/>
            <person name="Andreopoulos B."/>
            <person name="Baker S."/>
            <person name="Barry K."/>
            <person name="Bills G."/>
            <person name="Bluhm B."/>
            <person name="Cannon C."/>
            <person name="Castanera R."/>
            <person name="Culley D."/>
            <person name="Daum C."/>
            <person name="Ezra D."/>
            <person name="Gonzalez J."/>
            <person name="Henrissat B."/>
            <person name="Kuo A."/>
            <person name="Liang C."/>
            <person name="Lipzen A."/>
            <person name="Lutzoni F."/>
            <person name="Magnuson J."/>
            <person name="Mondo S."/>
            <person name="Nolan M."/>
            <person name="Ohm R."/>
            <person name="Pangilinan J."/>
            <person name="Park H.-J."/>
            <person name="Ramirez L."/>
            <person name="Alfaro M."/>
            <person name="Sun H."/>
            <person name="Tritt A."/>
            <person name="Yoshinaga Y."/>
            <person name="Zwiers L.-H."/>
            <person name="Turgeon B."/>
            <person name="Goodwin S."/>
            <person name="Spatafora J."/>
            <person name="Crous P."/>
            <person name="Grigoriev I."/>
        </authorList>
    </citation>
    <scope>NUCLEOTIDE SEQUENCE</scope>
    <source>
        <strain evidence="1">CBS 675.92</strain>
    </source>
</reference>
<name>A0A6A5UGX3_9PLEO</name>
<gene>
    <name evidence="1" type="ORF">CC80DRAFT_489519</name>
</gene>
<evidence type="ECO:0000313" key="1">
    <source>
        <dbReference type="EMBL" id="KAF1960337.1"/>
    </source>
</evidence>
<evidence type="ECO:0000313" key="2">
    <source>
        <dbReference type="Proteomes" id="UP000800035"/>
    </source>
</evidence>
<dbReference type="Proteomes" id="UP000800035">
    <property type="component" value="Unassembled WGS sequence"/>
</dbReference>
<proteinExistence type="predicted"/>
<dbReference type="OrthoDB" id="3789421at2759"/>
<protein>
    <submittedName>
        <fullName evidence="1">Uncharacterized protein</fullName>
    </submittedName>
</protein>
<organism evidence="1 2">
    <name type="scientific">Byssothecium circinans</name>
    <dbReference type="NCBI Taxonomy" id="147558"/>
    <lineage>
        <taxon>Eukaryota</taxon>
        <taxon>Fungi</taxon>
        <taxon>Dikarya</taxon>
        <taxon>Ascomycota</taxon>
        <taxon>Pezizomycotina</taxon>
        <taxon>Dothideomycetes</taxon>
        <taxon>Pleosporomycetidae</taxon>
        <taxon>Pleosporales</taxon>
        <taxon>Massarineae</taxon>
        <taxon>Massarinaceae</taxon>
        <taxon>Byssothecium</taxon>
    </lineage>
</organism>
<dbReference type="EMBL" id="ML976983">
    <property type="protein sequence ID" value="KAF1960337.1"/>
    <property type="molecule type" value="Genomic_DNA"/>
</dbReference>
<sequence length="278" mass="32656">MSSGPNSSSSRGKKRSFSMYSLKQGLIHFEAHGAHFAIHHELIIKYCTNETLEEDFNHNFDIFPGNCRHCPHMFKDVFGSDFPECALRGLIHWLYHQELPTDDDIKSLEYPKEWNNGDEKEPLACSMAMELYHLAQRNMFPKLMEDAMTFLFLRYKQQRIVPSMGRVNRIFQLGKSNGFPHYMEQFTADLYYKWCAEIPEDIYALELWDEKDSEDHPKMFLYLLFKRKCLANKKNANKRQESPLVLRLFNYIDPDYTTHDDRSCGCRGLSTGDEHVIA</sequence>